<feature type="domain" description="HTH marR-type" evidence="4">
    <location>
        <begin position="21"/>
        <end position="153"/>
    </location>
</feature>
<dbReference type="InterPro" id="IPR036388">
    <property type="entry name" value="WH-like_DNA-bd_sf"/>
</dbReference>
<organism evidence="5 6">
    <name type="scientific">Listeria monocytogenes</name>
    <dbReference type="NCBI Taxonomy" id="1639"/>
    <lineage>
        <taxon>Bacteria</taxon>
        <taxon>Bacillati</taxon>
        <taxon>Bacillota</taxon>
        <taxon>Bacilli</taxon>
        <taxon>Bacillales</taxon>
        <taxon>Listeriaceae</taxon>
        <taxon>Listeria</taxon>
    </lineage>
</organism>
<dbReference type="EMBL" id="QXKO01000004">
    <property type="protein sequence ID" value="RJZ21388.1"/>
    <property type="molecule type" value="Genomic_DNA"/>
</dbReference>
<reference evidence="5 6" key="1">
    <citation type="journal article" date="2018" name="BMC Genomics">
        <title>Genes significantly associated with lineage II food isolates of Listeria monocytogenes.</title>
        <authorList>
            <person name="Pirone-Davies C."/>
            <person name="Chen Y."/>
            <person name="Pightling A."/>
            <person name="Ryan G."/>
            <person name="Wang Y."/>
            <person name="Yao K."/>
            <person name="Hoffmann M."/>
            <person name="Allard M.W."/>
        </authorList>
    </citation>
    <scope>NUCLEOTIDE SEQUENCE [LARGE SCALE GENOMIC DNA]</scope>
    <source>
        <strain evidence="5 6">PNUSAL000190</strain>
    </source>
</reference>
<evidence type="ECO:0000313" key="5">
    <source>
        <dbReference type="EMBL" id="RJZ21388.1"/>
    </source>
</evidence>
<dbReference type="GO" id="GO:0003677">
    <property type="term" value="F:DNA binding"/>
    <property type="evidence" value="ECO:0007669"/>
    <property type="project" value="UniProtKB-KW"/>
</dbReference>
<comment type="caution">
    <text evidence="5">The sequence shown here is derived from an EMBL/GenBank/DDBJ whole genome shotgun (WGS) entry which is preliminary data.</text>
</comment>
<dbReference type="GO" id="GO:0003700">
    <property type="term" value="F:DNA-binding transcription factor activity"/>
    <property type="evidence" value="ECO:0007669"/>
    <property type="project" value="InterPro"/>
</dbReference>
<sequence>MVVMTIIVTTMEKGIVMRGYYDEISFDVNTTAKKMHLFLLRSIASYDVTPEQWSVLEGIEANEPISQKEIALWTKKDTPTVNRIVDVLLRKELIVREISTEDRRISLLSLTEKGRKETNELRDIVEVSCEKMFAGVERADLEQFTAILKNISTNIE</sequence>
<gene>
    <name evidence="5" type="primary">mhqr</name>
    <name evidence="5" type="ORF">DYZ50_01848</name>
</gene>
<dbReference type="PROSITE" id="PS50995">
    <property type="entry name" value="HTH_MARR_2"/>
    <property type="match status" value="1"/>
</dbReference>
<keyword evidence="2" id="KW-0238">DNA-binding</keyword>
<proteinExistence type="predicted"/>
<dbReference type="Gene3D" id="1.10.10.10">
    <property type="entry name" value="Winged helix-like DNA-binding domain superfamily/Winged helix DNA-binding domain"/>
    <property type="match status" value="1"/>
</dbReference>
<name>A0AB37N9K2_LISMN</name>
<evidence type="ECO:0000259" key="4">
    <source>
        <dbReference type="PROSITE" id="PS50995"/>
    </source>
</evidence>
<dbReference type="InterPro" id="IPR023187">
    <property type="entry name" value="Tscrpt_reg_MarR-type_CS"/>
</dbReference>
<keyword evidence="1" id="KW-0805">Transcription regulation</keyword>
<dbReference type="InterPro" id="IPR036390">
    <property type="entry name" value="WH_DNA-bd_sf"/>
</dbReference>
<accession>A0AB37N9K2</accession>
<dbReference type="AlphaFoldDB" id="A0AB37N9K2"/>
<dbReference type="PANTHER" id="PTHR42756">
    <property type="entry name" value="TRANSCRIPTIONAL REGULATOR, MARR"/>
    <property type="match status" value="1"/>
</dbReference>
<evidence type="ECO:0000256" key="3">
    <source>
        <dbReference type="ARBA" id="ARBA00023163"/>
    </source>
</evidence>
<dbReference type="Proteomes" id="UP000285054">
    <property type="component" value="Unassembled WGS sequence"/>
</dbReference>
<dbReference type="InterPro" id="IPR000835">
    <property type="entry name" value="HTH_MarR-typ"/>
</dbReference>
<keyword evidence="3" id="KW-0804">Transcription</keyword>
<dbReference type="PROSITE" id="PS01117">
    <property type="entry name" value="HTH_MARR_1"/>
    <property type="match status" value="1"/>
</dbReference>
<dbReference type="SMART" id="SM00347">
    <property type="entry name" value="HTH_MARR"/>
    <property type="match status" value="1"/>
</dbReference>
<evidence type="ECO:0000256" key="1">
    <source>
        <dbReference type="ARBA" id="ARBA00023015"/>
    </source>
</evidence>
<dbReference type="PANTHER" id="PTHR42756:SF1">
    <property type="entry name" value="TRANSCRIPTIONAL REPRESSOR OF EMRAB OPERON"/>
    <property type="match status" value="1"/>
</dbReference>
<dbReference type="SUPFAM" id="SSF46785">
    <property type="entry name" value="Winged helix' DNA-binding domain"/>
    <property type="match status" value="1"/>
</dbReference>
<dbReference type="PRINTS" id="PR00598">
    <property type="entry name" value="HTHMARR"/>
</dbReference>
<evidence type="ECO:0000313" key="6">
    <source>
        <dbReference type="Proteomes" id="UP000285054"/>
    </source>
</evidence>
<dbReference type="Pfam" id="PF12802">
    <property type="entry name" value="MarR_2"/>
    <property type="match status" value="1"/>
</dbReference>
<evidence type="ECO:0000256" key="2">
    <source>
        <dbReference type="ARBA" id="ARBA00023125"/>
    </source>
</evidence>
<protein>
    <submittedName>
        <fullName evidence="5">HTH-type transcriptional regulator MhqR</fullName>
    </submittedName>
</protein>